<dbReference type="InterPro" id="IPR013658">
    <property type="entry name" value="SGL"/>
</dbReference>
<evidence type="ECO:0000256" key="3">
    <source>
        <dbReference type="PIRSR" id="PIRSR605511-2"/>
    </source>
</evidence>
<accession>A0A6I6SFZ8</accession>
<dbReference type="PANTHER" id="PTHR10907">
    <property type="entry name" value="REGUCALCIN"/>
    <property type="match status" value="1"/>
</dbReference>
<keyword evidence="3" id="KW-0862">Zinc</keyword>
<feature type="binding site" evidence="3">
    <location>
        <position position="206"/>
    </location>
    <ligand>
        <name>a divalent metal cation</name>
        <dbReference type="ChEBI" id="CHEBI:60240"/>
    </ligand>
</feature>
<dbReference type="Gene3D" id="2.120.10.30">
    <property type="entry name" value="TolB, C-terminal domain"/>
    <property type="match status" value="1"/>
</dbReference>
<gene>
    <name evidence="5" type="ORF">EKK97_06955</name>
</gene>
<feature type="active site" description="Proton donor/acceptor" evidence="2">
    <location>
        <position position="206"/>
    </location>
</feature>
<feature type="binding site" evidence="3">
    <location>
        <position position="127"/>
    </location>
    <ligand>
        <name>substrate</name>
    </ligand>
</feature>
<dbReference type="GO" id="GO:0005509">
    <property type="term" value="F:calcium ion binding"/>
    <property type="evidence" value="ECO:0007669"/>
    <property type="project" value="TreeGrafter"/>
</dbReference>
<evidence type="ECO:0000256" key="1">
    <source>
        <dbReference type="ARBA" id="ARBA00008853"/>
    </source>
</evidence>
<feature type="domain" description="SMP-30/Gluconolactonase/LRE-like region" evidence="4">
    <location>
        <begin position="16"/>
        <end position="265"/>
    </location>
</feature>
<name>A0A6I6SFZ8_9GAMM</name>
<evidence type="ECO:0000256" key="2">
    <source>
        <dbReference type="PIRSR" id="PIRSR605511-1"/>
    </source>
</evidence>
<dbReference type="Proteomes" id="UP000464013">
    <property type="component" value="Chromosome"/>
</dbReference>
<keyword evidence="6" id="KW-1185">Reference proteome</keyword>
<comment type="similarity">
    <text evidence="1">Belongs to the SMP-30/CGR1 family.</text>
</comment>
<protein>
    <submittedName>
        <fullName evidence="5">SMP-30/gluconolactonase/LRE family protein</fullName>
    </submittedName>
</protein>
<dbReference type="PRINTS" id="PR01790">
    <property type="entry name" value="SMP30FAMILY"/>
</dbReference>
<dbReference type="RefSeq" id="WP_159550629.1">
    <property type="nucleotide sequence ID" value="NZ_CP035042.1"/>
</dbReference>
<dbReference type="GO" id="GO:0019853">
    <property type="term" value="P:L-ascorbic acid biosynthetic process"/>
    <property type="evidence" value="ECO:0007669"/>
    <property type="project" value="TreeGrafter"/>
</dbReference>
<dbReference type="InterPro" id="IPR005511">
    <property type="entry name" value="SMP-30"/>
</dbReference>
<reference evidence="5 6" key="1">
    <citation type="submission" date="2019-01" db="EMBL/GenBank/DDBJ databases">
        <title>Complete genome of a denitifying bacterium Halomons sp. BC-M4-5.</title>
        <authorList>
            <person name="Wang L."/>
            <person name="Shao Z."/>
        </authorList>
    </citation>
    <scope>NUCLEOTIDE SEQUENCE [LARGE SCALE GENOMIC DNA]</scope>
    <source>
        <strain evidence="5 6">BC-M4-5</strain>
    </source>
</reference>
<evidence type="ECO:0000259" key="4">
    <source>
        <dbReference type="Pfam" id="PF08450"/>
    </source>
</evidence>
<feature type="binding site" evidence="3">
    <location>
        <position position="18"/>
    </location>
    <ligand>
        <name>a divalent metal cation</name>
        <dbReference type="ChEBI" id="CHEBI:60240"/>
    </ligand>
</feature>
<keyword evidence="3" id="KW-0479">Metal-binding</keyword>
<sequence>MQDGVIEVAVALDMSLGESPVWSVERQTLYWADINNGHLYAWRPQEGGAPTRTELGEKVGCVALDEAGLVAATASGILRLPAGGKPERLADNPEWQNARQAAGQGNRFNDGRCDAAGRLWVGTIDADETSPSAALYCLDKGELTPRLTGIGISNGLAFSPDRRWLYHTDSLSRRILRYPFDLDSGTLGEGQTWVDLERLGLPGVPDGAAVDSEGCYWSALYDGGRIVRFSPEGELVAEHPVPCPHPTMVAFGGPDLRTLYITTATQHLDAEGKARWPLAGSLLQMRTGVKGLAEPGFGG</sequence>
<evidence type="ECO:0000313" key="6">
    <source>
        <dbReference type="Proteomes" id="UP000464013"/>
    </source>
</evidence>
<dbReference type="Pfam" id="PF08450">
    <property type="entry name" value="SGL"/>
    <property type="match status" value="1"/>
</dbReference>
<organism evidence="5 6">
    <name type="scientific">Billgrantia tianxiuensis</name>
    <dbReference type="NCBI Taxonomy" id="2497861"/>
    <lineage>
        <taxon>Bacteria</taxon>
        <taxon>Pseudomonadati</taxon>
        <taxon>Pseudomonadota</taxon>
        <taxon>Gammaproteobacteria</taxon>
        <taxon>Oceanospirillales</taxon>
        <taxon>Halomonadaceae</taxon>
        <taxon>Billgrantia</taxon>
    </lineage>
</organism>
<dbReference type="PANTHER" id="PTHR10907:SF47">
    <property type="entry name" value="REGUCALCIN"/>
    <property type="match status" value="1"/>
</dbReference>
<proteinExistence type="inferred from homology"/>
<dbReference type="OrthoDB" id="9775406at2"/>
<dbReference type="AlphaFoldDB" id="A0A6I6SFZ8"/>
<comment type="cofactor">
    <cofactor evidence="3">
        <name>Zn(2+)</name>
        <dbReference type="ChEBI" id="CHEBI:29105"/>
    </cofactor>
    <text evidence="3">Binds 1 divalent metal cation per subunit.</text>
</comment>
<dbReference type="GO" id="GO:0004341">
    <property type="term" value="F:gluconolactonase activity"/>
    <property type="evidence" value="ECO:0007669"/>
    <property type="project" value="TreeGrafter"/>
</dbReference>
<dbReference type="EMBL" id="CP035042">
    <property type="protein sequence ID" value="QHC49409.1"/>
    <property type="molecule type" value="Genomic_DNA"/>
</dbReference>
<feature type="binding site" evidence="3">
    <location>
        <position position="107"/>
    </location>
    <ligand>
        <name>substrate</name>
    </ligand>
</feature>
<dbReference type="KEGG" id="htx:EKK97_06955"/>
<dbReference type="InterPro" id="IPR011042">
    <property type="entry name" value="6-blade_b-propeller_TolB-like"/>
</dbReference>
<feature type="binding site" evidence="3">
    <location>
        <position position="154"/>
    </location>
    <ligand>
        <name>a divalent metal cation</name>
        <dbReference type="ChEBI" id="CHEBI:60240"/>
    </ligand>
</feature>
<dbReference type="SUPFAM" id="SSF63829">
    <property type="entry name" value="Calcium-dependent phosphotriesterase"/>
    <property type="match status" value="1"/>
</dbReference>
<evidence type="ECO:0000313" key="5">
    <source>
        <dbReference type="EMBL" id="QHC49409.1"/>
    </source>
</evidence>
<feature type="binding site" evidence="3">
    <location>
        <position position="109"/>
    </location>
    <ligand>
        <name>substrate</name>
    </ligand>
</feature>